<dbReference type="CDD" id="cd02440">
    <property type="entry name" value="AdoMet_MTases"/>
    <property type="match status" value="1"/>
</dbReference>
<evidence type="ECO:0000313" key="7">
    <source>
        <dbReference type="Proteomes" id="UP001583186"/>
    </source>
</evidence>
<evidence type="ECO:0000256" key="1">
    <source>
        <dbReference type="ARBA" id="ARBA00008361"/>
    </source>
</evidence>
<comment type="similarity">
    <text evidence="1">Belongs to the methyltransferase superfamily.</text>
</comment>
<comment type="caution">
    <text evidence="6">The sequence shown here is derived from an EMBL/GenBank/DDBJ whole genome shotgun (WGS) entry which is preliminary data.</text>
</comment>
<dbReference type="Pfam" id="PF08241">
    <property type="entry name" value="Methyltransf_11"/>
    <property type="match status" value="1"/>
</dbReference>
<evidence type="ECO:0000256" key="4">
    <source>
        <dbReference type="SAM" id="MobiDB-lite"/>
    </source>
</evidence>
<dbReference type="PANTHER" id="PTHR12176:SF80">
    <property type="entry name" value="EEF1A LYSINE METHYLTRANSFERASE 4"/>
    <property type="match status" value="1"/>
</dbReference>
<dbReference type="SUPFAM" id="SSF53335">
    <property type="entry name" value="S-adenosyl-L-methionine-dependent methyltransferases"/>
    <property type="match status" value="1"/>
</dbReference>
<protein>
    <recommendedName>
        <fullName evidence="5">Methyltransferase type 11 domain-containing protein</fullName>
    </recommendedName>
</protein>
<keyword evidence="3" id="KW-0808">Transferase</keyword>
<sequence>MDDPHNDEVLSHAEFWDGRYAVAVTGGEGEGNEDNKDNNSAEVKPATDAPTHEWFRSYKDLEPFLAKTLFDRPGWRAVDSPSVLHLGCGDSVIPAELESQGYTNQLCVDFSATVINLMSARYAGRSMRWEQMDVREMGVPSSSVNIAFDKGTLDAMIHGSPWSPPDDVLDNTGRYLREVYRVLADDGVFVYVTFRQPHFIKPLFEKSLMTADGDKGKGAAQEWNMELEILGGTEGTFNYYGWVIRKGSKTE</sequence>
<gene>
    <name evidence="6" type="ORF">Sste5346_006382</name>
</gene>
<feature type="domain" description="Methyltransferase type 11" evidence="5">
    <location>
        <begin position="84"/>
        <end position="190"/>
    </location>
</feature>
<evidence type="ECO:0000259" key="5">
    <source>
        <dbReference type="Pfam" id="PF08241"/>
    </source>
</evidence>
<evidence type="ECO:0000313" key="6">
    <source>
        <dbReference type="EMBL" id="KAL1893552.1"/>
    </source>
</evidence>
<keyword evidence="7" id="KW-1185">Reference proteome</keyword>
<dbReference type="InterPro" id="IPR051419">
    <property type="entry name" value="Lys/N-term_MeTrsfase_sf"/>
</dbReference>
<proteinExistence type="inferred from homology"/>
<dbReference type="InterPro" id="IPR013216">
    <property type="entry name" value="Methyltransf_11"/>
</dbReference>
<evidence type="ECO:0000256" key="2">
    <source>
        <dbReference type="ARBA" id="ARBA00022603"/>
    </source>
</evidence>
<feature type="region of interest" description="Disordered" evidence="4">
    <location>
        <begin position="24"/>
        <end position="48"/>
    </location>
</feature>
<keyword evidence="2" id="KW-0489">Methyltransferase</keyword>
<dbReference type="Proteomes" id="UP001583186">
    <property type="component" value="Unassembled WGS sequence"/>
</dbReference>
<accession>A0ABR3YZS1</accession>
<dbReference type="EMBL" id="JAWCUI010000037">
    <property type="protein sequence ID" value="KAL1893552.1"/>
    <property type="molecule type" value="Genomic_DNA"/>
</dbReference>
<name>A0ABR3YZS1_9PEZI</name>
<dbReference type="InterPro" id="IPR029063">
    <property type="entry name" value="SAM-dependent_MTases_sf"/>
</dbReference>
<organism evidence="6 7">
    <name type="scientific">Sporothrix stenoceras</name>
    <dbReference type="NCBI Taxonomy" id="5173"/>
    <lineage>
        <taxon>Eukaryota</taxon>
        <taxon>Fungi</taxon>
        <taxon>Dikarya</taxon>
        <taxon>Ascomycota</taxon>
        <taxon>Pezizomycotina</taxon>
        <taxon>Sordariomycetes</taxon>
        <taxon>Sordariomycetidae</taxon>
        <taxon>Ophiostomatales</taxon>
        <taxon>Ophiostomataceae</taxon>
        <taxon>Sporothrix</taxon>
    </lineage>
</organism>
<evidence type="ECO:0000256" key="3">
    <source>
        <dbReference type="ARBA" id="ARBA00022679"/>
    </source>
</evidence>
<dbReference type="PANTHER" id="PTHR12176">
    <property type="entry name" value="SAM-DEPENDENT METHYLTRANSFERASE SUPERFAMILY PROTEIN"/>
    <property type="match status" value="1"/>
</dbReference>
<dbReference type="Gene3D" id="3.40.50.150">
    <property type="entry name" value="Vaccinia Virus protein VP39"/>
    <property type="match status" value="1"/>
</dbReference>
<reference evidence="6 7" key="1">
    <citation type="journal article" date="2024" name="IMA Fungus">
        <title>IMA Genome - F19 : A genome assembly and annotation guide to empower mycologists, including annotated draft genome sequences of Ceratocystis pirilliformis, Diaporthe australafricana, Fusarium ophioides, Paecilomyces lecythidis, and Sporothrix stenoceras.</title>
        <authorList>
            <person name="Aylward J."/>
            <person name="Wilson A.M."/>
            <person name="Visagie C.M."/>
            <person name="Spraker J."/>
            <person name="Barnes I."/>
            <person name="Buitendag C."/>
            <person name="Ceriani C."/>
            <person name="Del Mar Angel L."/>
            <person name="du Plessis D."/>
            <person name="Fuchs T."/>
            <person name="Gasser K."/>
            <person name="Kramer D."/>
            <person name="Li W."/>
            <person name="Munsamy K."/>
            <person name="Piso A."/>
            <person name="Price J.L."/>
            <person name="Sonnekus B."/>
            <person name="Thomas C."/>
            <person name="van der Nest A."/>
            <person name="van Dijk A."/>
            <person name="van Heerden A."/>
            <person name="van Vuuren N."/>
            <person name="Yilmaz N."/>
            <person name="Duong T.A."/>
            <person name="van der Merwe N.A."/>
            <person name="Wingfield M.J."/>
            <person name="Wingfield B.D."/>
        </authorList>
    </citation>
    <scope>NUCLEOTIDE SEQUENCE [LARGE SCALE GENOMIC DNA]</scope>
    <source>
        <strain evidence="6 7">CMW 5346</strain>
    </source>
</reference>